<dbReference type="Proteomes" id="UP001161247">
    <property type="component" value="Chromosome 1"/>
</dbReference>
<keyword evidence="3" id="KW-1185">Reference proteome</keyword>
<dbReference type="EMBL" id="OX459118">
    <property type="protein sequence ID" value="CAI9087461.1"/>
    <property type="molecule type" value="Genomic_DNA"/>
</dbReference>
<accession>A0AAV1BVV8</accession>
<dbReference type="PANTHER" id="PTHR35295:SF1">
    <property type="entry name" value="DNA LIGASE-LIKE PROTEIN"/>
    <property type="match status" value="1"/>
</dbReference>
<organism evidence="2 3">
    <name type="scientific">Oldenlandia corymbosa var. corymbosa</name>
    <dbReference type="NCBI Taxonomy" id="529605"/>
    <lineage>
        <taxon>Eukaryota</taxon>
        <taxon>Viridiplantae</taxon>
        <taxon>Streptophyta</taxon>
        <taxon>Embryophyta</taxon>
        <taxon>Tracheophyta</taxon>
        <taxon>Spermatophyta</taxon>
        <taxon>Magnoliopsida</taxon>
        <taxon>eudicotyledons</taxon>
        <taxon>Gunneridae</taxon>
        <taxon>Pentapetalae</taxon>
        <taxon>asterids</taxon>
        <taxon>lamiids</taxon>
        <taxon>Gentianales</taxon>
        <taxon>Rubiaceae</taxon>
        <taxon>Rubioideae</taxon>
        <taxon>Spermacoceae</taxon>
        <taxon>Hedyotis-Oldenlandia complex</taxon>
        <taxon>Oldenlandia</taxon>
    </lineage>
</organism>
<protein>
    <submittedName>
        <fullName evidence="2">OLC1v1021534C2</fullName>
    </submittedName>
</protein>
<evidence type="ECO:0000313" key="3">
    <source>
        <dbReference type="Proteomes" id="UP001161247"/>
    </source>
</evidence>
<evidence type="ECO:0000256" key="1">
    <source>
        <dbReference type="SAM" id="Coils"/>
    </source>
</evidence>
<feature type="coiled-coil region" evidence="1">
    <location>
        <begin position="133"/>
        <end position="171"/>
    </location>
</feature>
<evidence type="ECO:0000313" key="2">
    <source>
        <dbReference type="EMBL" id="CAI9087461.1"/>
    </source>
</evidence>
<sequence>MTSAPKSNGKRRAGELAGELDDLKPEKLKRVVVEDDFDAELSSDIRGIFAALKQLKEKAHKDGLKKNEETISSVASGIKSDLDELRTKLEKDRQAFAKALSKSSKECENMLKTETAKFQAVYEKFCKETSTHLQSLKDVFAKYDEEKERLLTRYEQMRKKEKNSLAELEKACNGRIVDLEGSLKKKKQVDEFVWSTKKKKICMDRLLFFIN</sequence>
<name>A0AAV1BVV8_OLDCO</name>
<keyword evidence="1" id="KW-0175">Coiled coil</keyword>
<dbReference type="PANTHER" id="PTHR35295">
    <property type="entry name" value="DNA LIGASE-LIKE PROTEIN"/>
    <property type="match status" value="1"/>
</dbReference>
<gene>
    <name evidence="2" type="ORF">OLC1_LOCUS289</name>
</gene>
<reference evidence="2" key="1">
    <citation type="submission" date="2023-03" db="EMBL/GenBank/DDBJ databases">
        <authorList>
            <person name="Julca I."/>
        </authorList>
    </citation>
    <scope>NUCLEOTIDE SEQUENCE</scope>
</reference>
<proteinExistence type="predicted"/>
<dbReference type="SUPFAM" id="SSF58113">
    <property type="entry name" value="Apolipoprotein A-I"/>
    <property type="match status" value="1"/>
</dbReference>
<dbReference type="AlphaFoldDB" id="A0AAV1BVV8"/>